<proteinExistence type="predicted"/>
<dbReference type="SUPFAM" id="SSF56112">
    <property type="entry name" value="Protein kinase-like (PK-like)"/>
    <property type="match status" value="1"/>
</dbReference>
<keyword evidence="3" id="KW-1185">Reference proteome</keyword>
<name>A0AAN7BKB8_9PEZI</name>
<dbReference type="Gene3D" id="1.10.510.10">
    <property type="entry name" value="Transferase(Phosphotransferase) domain 1"/>
    <property type="match status" value="1"/>
</dbReference>
<dbReference type="Proteomes" id="UP001301958">
    <property type="component" value="Unassembled WGS sequence"/>
</dbReference>
<dbReference type="EMBL" id="MU865382">
    <property type="protein sequence ID" value="KAK4224827.1"/>
    <property type="molecule type" value="Genomic_DNA"/>
</dbReference>
<evidence type="ECO:0008006" key="4">
    <source>
        <dbReference type="Google" id="ProtNLM"/>
    </source>
</evidence>
<dbReference type="InterPro" id="IPR011009">
    <property type="entry name" value="Kinase-like_dom_sf"/>
</dbReference>
<protein>
    <recommendedName>
        <fullName evidence="4">Protein kinase domain-containing protein</fullName>
    </recommendedName>
</protein>
<evidence type="ECO:0000256" key="1">
    <source>
        <dbReference type="SAM" id="MobiDB-lite"/>
    </source>
</evidence>
<evidence type="ECO:0000313" key="3">
    <source>
        <dbReference type="Proteomes" id="UP001301958"/>
    </source>
</evidence>
<organism evidence="2 3">
    <name type="scientific">Podospora fimiseda</name>
    <dbReference type="NCBI Taxonomy" id="252190"/>
    <lineage>
        <taxon>Eukaryota</taxon>
        <taxon>Fungi</taxon>
        <taxon>Dikarya</taxon>
        <taxon>Ascomycota</taxon>
        <taxon>Pezizomycotina</taxon>
        <taxon>Sordariomycetes</taxon>
        <taxon>Sordariomycetidae</taxon>
        <taxon>Sordariales</taxon>
        <taxon>Podosporaceae</taxon>
        <taxon>Podospora</taxon>
    </lineage>
</organism>
<sequence>MSGAPLNSDPFVSLGNTPEDNLVQACPKEYTFGGNTYRVVKILGVGGYNVAFQCSETSRDKGRILVAVCGKQTLSWNDCFQLNNQPKPRQDLEIVNYITRRKIESPPQFECFFTETLGGDYLPSGNNFYKVSYMPIYNGGTVGKWGYNGGDPEDRYIPPVSVVARFIRQILGALHWLSHNHGDRMIRHADIHGGNIFMHFPGWDTENDRPYPPNFYLGDWDLAKFYNLDPTNRLLFADRRDRAIQTDFNFLQAFISSLCSYVEYGQTTGIRGTGQYPCGNIVWDRLEALQYATSSRQRDVSNTDAPLPGQPPRPHLADFSDLIESAHELEHLTDRGGDEDPLKYEIASTIWFDFYHTRYLNATKSAGRPAYPV</sequence>
<reference evidence="2" key="1">
    <citation type="journal article" date="2023" name="Mol. Phylogenet. Evol.">
        <title>Genome-scale phylogeny and comparative genomics of the fungal order Sordariales.</title>
        <authorList>
            <person name="Hensen N."/>
            <person name="Bonometti L."/>
            <person name="Westerberg I."/>
            <person name="Brannstrom I.O."/>
            <person name="Guillou S."/>
            <person name="Cros-Aarteil S."/>
            <person name="Calhoun S."/>
            <person name="Haridas S."/>
            <person name="Kuo A."/>
            <person name="Mondo S."/>
            <person name="Pangilinan J."/>
            <person name="Riley R."/>
            <person name="LaButti K."/>
            <person name="Andreopoulos B."/>
            <person name="Lipzen A."/>
            <person name="Chen C."/>
            <person name="Yan M."/>
            <person name="Daum C."/>
            <person name="Ng V."/>
            <person name="Clum A."/>
            <person name="Steindorff A."/>
            <person name="Ohm R.A."/>
            <person name="Martin F."/>
            <person name="Silar P."/>
            <person name="Natvig D.O."/>
            <person name="Lalanne C."/>
            <person name="Gautier V."/>
            <person name="Ament-Velasquez S.L."/>
            <person name="Kruys A."/>
            <person name="Hutchinson M.I."/>
            <person name="Powell A.J."/>
            <person name="Barry K."/>
            <person name="Miller A.N."/>
            <person name="Grigoriev I.V."/>
            <person name="Debuchy R."/>
            <person name="Gladieux P."/>
            <person name="Hiltunen Thoren M."/>
            <person name="Johannesson H."/>
        </authorList>
    </citation>
    <scope>NUCLEOTIDE SEQUENCE</scope>
    <source>
        <strain evidence="2">CBS 990.96</strain>
    </source>
</reference>
<feature type="region of interest" description="Disordered" evidence="1">
    <location>
        <begin position="295"/>
        <end position="314"/>
    </location>
</feature>
<accession>A0AAN7BKB8</accession>
<evidence type="ECO:0000313" key="2">
    <source>
        <dbReference type="EMBL" id="KAK4224827.1"/>
    </source>
</evidence>
<reference evidence="2" key="2">
    <citation type="submission" date="2023-05" db="EMBL/GenBank/DDBJ databases">
        <authorList>
            <consortium name="Lawrence Berkeley National Laboratory"/>
            <person name="Steindorff A."/>
            <person name="Hensen N."/>
            <person name="Bonometti L."/>
            <person name="Westerberg I."/>
            <person name="Brannstrom I.O."/>
            <person name="Guillou S."/>
            <person name="Cros-Aarteil S."/>
            <person name="Calhoun S."/>
            <person name="Haridas S."/>
            <person name="Kuo A."/>
            <person name="Mondo S."/>
            <person name="Pangilinan J."/>
            <person name="Riley R."/>
            <person name="Labutti K."/>
            <person name="Andreopoulos B."/>
            <person name="Lipzen A."/>
            <person name="Chen C."/>
            <person name="Yanf M."/>
            <person name="Daum C."/>
            <person name="Ng V."/>
            <person name="Clum A."/>
            <person name="Ohm R."/>
            <person name="Martin F."/>
            <person name="Silar P."/>
            <person name="Natvig D."/>
            <person name="Lalanne C."/>
            <person name="Gautier V."/>
            <person name="Ament-Velasquez S.L."/>
            <person name="Kruys A."/>
            <person name="Hutchinson M.I."/>
            <person name="Powell A.J."/>
            <person name="Barry K."/>
            <person name="Miller A.N."/>
            <person name="Grigoriev I.V."/>
            <person name="Debuchy R."/>
            <person name="Gladieux P."/>
            <person name="Thoren M.H."/>
            <person name="Johannesson H."/>
        </authorList>
    </citation>
    <scope>NUCLEOTIDE SEQUENCE</scope>
    <source>
        <strain evidence="2">CBS 990.96</strain>
    </source>
</reference>
<comment type="caution">
    <text evidence="2">The sequence shown here is derived from an EMBL/GenBank/DDBJ whole genome shotgun (WGS) entry which is preliminary data.</text>
</comment>
<gene>
    <name evidence="2" type="ORF">QBC38DRAFT_457904</name>
</gene>
<dbReference type="AlphaFoldDB" id="A0AAN7BKB8"/>